<dbReference type="InParanoid" id="A0A2K1Y849"/>
<dbReference type="Proteomes" id="UP000006729">
    <property type="component" value="Chromosome 12"/>
</dbReference>
<protein>
    <submittedName>
        <fullName evidence="1">Uncharacterized protein</fullName>
    </submittedName>
</protein>
<evidence type="ECO:0000313" key="1">
    <source>
        <dbReference type="EMBL" id="PNT09211.1"/>
    </source>
</evidence>
<dbReference type="AlphaFoldDB" id="A0A2K1Y849"/>
<accession>A0A2K1Y849</accession>
<sequence>MENSEPGGSMEVVLKRIESAMDKCRKEKKNSDSRDFMLLVAQVRVMEEMSYLCQGIICTLLRNKDEAEKRSEQFEKLVPKNHLKKTPEVTKSGNVWVTNCFLQSLSILNP</sequence>
<organism evidence="1 2">
    <name type="scientific">Populus trichocarpa</name>
    <name type="common">Western balsam poplar</name>
    <name type="synonym">Populus balsamifera subsp. trichocarpa</name>
    <dbReference type="NCBI Taxonomy" id="3694"/>
    <lineage>
        <taxon>Eukaryota</taxon>
        <taxon>Viridiplantae</taxon>
        <taxon>Streptophyta</taxon>
        <taxon>Embryophyta</taxon>
        <taxon>Tracheophyta</taxon>
        <taxon>Spermatophyta</taxon>
        <taxon>Magnoliopsida</taxon>
        <taxon>eudicotyledons</taxon>
        <taxon>Gunneridae</taxon>
        <taxon>Pentapetalae</taxon>
        <taxon>rosids</taxon>
        <taxon>fabids</taxon>
        <taxon>Malpighiales</taxon>
        <taxon>Salicaceae</taxon>
        <taxon>Saliceae</taxon>
        <taxon>Populus</taxon>
    </lineage>
</organism>
<gene>
    <name evidence="1" type="ORF">POPTR_012G032800</name>
</gene>
<dbReference type="STRING" id="3694.A0A2K1Y849"/>
<name>A0A2K1Y849_POPTR</name>
<evidence type="ECO:0000313" key="2">
    <source>
        <dbReference type="Proteomes" id="UP000006729"/>
    </source>
</evidence>
<proteinExistence type="predicted"/>
<reference evidence="1 2" key="1">
    <citation type="journal article" date="2006" name="Science">
        <title>The genome of black cottonwood, Populus trichocarpa (Torr. &amp; Gray).</title>
        <authorList>
            <person name="Tuskan G.A."/>
            <person name="Difazio S."/>
            <person name="Jansson S."/>
            <person name="Bohlmann J."/>
            <person name="Grigoriev I."/>
            <person name="Hellsten U."/>
            <person name="Putnam N."/>
            <person name="Ralph S."/>
            <person name="Rombauts S."/>
            <person name="Salamov A."/>
            <person name="Schein J."/>
            <person name="Sterck L."/>
            <person name="Aerts A."/>
            <person name="Bhalerao R.R."/>
            <person name="Bhalerao R.P."/>
            <person name="Blaudez D."/>
            <person name="Boerjan W."/>
            <person name="Brun A."/>
            <person name="Brunner A."/>
            <person name="Busov V."/>
            <person name="Campbell M."/>
            <person name="Carlson J."/>
            <person name="Chalot M."/>
            <person name="Chapman J."/>
            <person name="Chen G.L."/>
            <person name="Cooper D."/>
            <person name="Coutinho P.M."/>
            <person name="Couturier J."/>
            <person name="Covert S."/>
            <person name="Cronk Q."/>
            <person name="Cunningham R."/>
            <person name="Davis J."/>
            <person name="Degroeve S."/>
            <person name="Dejardin A."/>
            <person name="Depamphilis C."/>
            <person name="Detter J."/>
            <person name="Dirks B."/>
            <person name="Dubchak I."/>
            <person name="Duplessis S."/>
            <person name="Ehlting J."/>
            <person name="Ellis B."/>
            <person name="Gendler K."/>
            <person name="Goodstein D."/>
            <person name="Gribskov M."/>
            <person name="Grimwood J."/>
            <person name="Groover A."/>
            <person name="Gunter L."/>
            <person name="Hamberger B."/>
            <person name="Heinze B."/>
            <person name="Helariutta Y."/>
            <person name="Henrissat B."/>
            <person name="Holligan D."/>
            <person name="Holt R."/>
            <person name="Huang W."/>
            <person name="Islam-Faridi N."/>
            <person name="Jones S."/>
            <person name="Jones-Rhoades M."/>
            <person name="Jorgensen R."/>
            <person name="Joshi C."/>
            <person name="Kangasjarvi J."/>
            <person name="Karlsson J."/>
            <person name="Kelleher C."/>
            <person name="Kirkpatrick R."/>
            <person name="Kirst M."/>
            <person name="Kohler A."/>
            <person name="Kalluri U."/>
            <person name="Larimer F."/>
            <person name="Leebens-Mack J."/>
            <person name="Leple J.C."/>
            <person name="Locascio P."/>
            <person name="Lou Y."/>
            <person name="Lucas S."/>
            <person name="Martin F."/>
            <person name="Montanini B."/>
            <person name="Napoli C."/>
            <person name="Nelson D.R."/>
            <person name="Nelson C."/>
            <person name="Nieminen K."/>
            <person name="Nilsson O."/>
            <person name="Pereda V."/>
            <person name="Peter G."/>
            <person name="Philippe R."/>
            <person name="Pilate G."/>
            <person name="Poliakov A."/>
            <person name="Razumovskaya J."/>
            <person name="Richardson P."/>
            <person name="Rinaldi C."/>
            <person name="Ritland K."/>
            <person name="Rouze P."/>
            <person name="Ryaboy D."/>
            <person name="Schmutz J."/>
            <person name="Schrader J."/>
            <person name="Segerman B."/>
            <person name="Shin H."/>
            <person name="Siddiqui A."/>
            <person name="Sterky F."/>
            <person name="Terry A."/>
            <person name="Tsai C.J."/>
            <person name="Uberbacher E."/>
            <person name="Unneberg P."/>
            <person name="Vahala J."/>
            <person name="Wall K."/>
            <person name="Wessler S."/>
            <person name="Yang G."/>
            <person name="Yin T."/>
            <person name="Douglas C."/>
            <person name="Marra M."/>
            <person name="Sandberg G."/>
            <person name="Van de Peer Y."/>
            <person name="Rokhsar D."/>
        </authorList>
    </citation>
    <scope>NUCLEOTIDE SEQUENCE [LARGE SCALE GENOMIC DNA]</scope>
    <source>
        <strain evidence="2">cv. Nisqually</strain>
    </source>
</reference>
<keyword evidence="2" id="KW-1185">Reference proteome</keyword>
<dbReference type="EMBL" id="CM009301">
    <property type="protein sequence ID" value="PNT09211.1"/>
    <property type="molecule type" value="Genomic_DNA"/>
</dbReference>